<evidence type="ECO:0000313" key="2">
    <source>
        <dbReference type="EMBL" id="CAH2071399.1"/>
    </source>
</evidence>
<evidence type="ECO:0000313" key="3">
    <source>
        <dbReference type="Proteomes" id="UP000837857"/>
    </source>
</evidence>
<feature type="region of interest" description="Disordered" evidence="1">
    <location>
        <begin position="72"/>
        <end position="102"/>
    </location>
</feature>
<organism evidence="2 3">
    <name type="scientific">Iphiclides podalirius</name>
    <name type="common">scarce swallowtail</name>
    <dbReference type="NCBI Taxonomy" id="110791"/>
    <lineage>
        <taxon>Eukaryota</taxon>
        <taxon>Metazoa</taxon>
        <taxon>Ecdysozoa</taxon>
        <taxon>Arthropoda</taxon>
        <taxon>Hexapoda</taxon>
        <taxon>Insecta</taxon>
        <taxon>Pterygota</taxon>
        <taxon>Neoptera</taxon>
        <taxon>Endopterygota</taxon>
        <taxon>Lepidoptera</taxon>
        <taxon>Glossata</taxon>
        <taxon>Ditrysia</taxon>
        <taxon>Papilionoidea</taxon>
        <taxon>Papilionidae</taxon>
        <taxon>Papilioninae</taxon>
        <taxon>Iphiclides</taxon>
    </lineage>
</organism>
<sequence length="102" mass="12085">MGDTDWRKILSFSQKELLEADKEELCESLSWMDADDIDLNFSDLKTLFRLAQDILKYKSEQVKNVLGELENVQNKRRKKKPRNEDTDNTFETIMPSRRNNKS</sequence>
<proteinExistence type="predicted"/>
<name>A0ABN8J240_9NEOP</name>
<reference evidence="2" key="1">
    <citation type="submission" date="2022-03" db="EMBL/GenBank/DDBJ databases">
        <authorList>
            <person name="Martin H S."/>
        </authorList>
    </citation>
    <scope>NUCLEOTIDE SEQUENCE</scope>
</reference>
<feature type="non-terminal residue" evidence="2">
    <location>
        <position position="102"/>
    </location>
</feature>
<keyword evidence="3" id="KW-1185">Reference proteome</keyword>
<protein>
    <submittedName>
        <fullName evidence="2">Uncharacterized protein</fullName>
    </submittedName>
</protein>
<accession>A0ABN8J240</accession>
<dbReference type="Proteomes" id="UP000837857">
    <property type="component" value="Chromosome 6"/>
</dbReference>
<dbReference type="EMBL" id="OW152818">
    <property type="protein sequence ID" value="CAH2071399.1"/>
    <property type="molecule type" value="Genomic_DNA"/>
</dbReference>
<gene>
    <name evidence="2" type="ORF">IPOD504_LOCUS15102</name>
</gene>
<evidence type="ECO:0000256" key="1">
    <source>
        <dbReference type="SAM" id="MobiDB-lite"/>
    </source>
</evidence>